<keyword evidence="2" id="KW-1185">Reference proteome</keyword>
<evidence type="ECO:0000313" key="1">
    <source>
        <dbReference type="EMBL" id="RYC13036.1"/>
    </source>
</evidence>
<comment type="caution">
    <text evidence="1">The sequence shown here is derived from an EMBL/GenBank/DDBJ whole genome shotgun (WGS) entry which is preliminary data.</text>
</comment>
<evidence type="ECO:0000313" key="2">
    <source>
        <dbReference type="Proteomes" id="UP000291101"/>
    </source>
</evidence>
<organism evidence="1 2">
    <name type="scientific">Nocardioides zhouii</name>
    <dbReference type="NCBI Taxonomy" id="1168729"/>
    <lineage>
        <taxon>Bacteria</taxon>
        <taxon>Bacillati</taxon>
        <taxon>Actinomycetota</taxon>
        <taxon>Actinomycetes</taxon>
        <taxon>Propionibacteriales</taxon>
        <taxon>Nocardioidaceae</taxon>
        <taxon>Nocardioides</taxon>
    </lineage>
</organism>
<accession>A0A4Q2T2V0</accession>
<dbReference type="OrthoDB" id="5195799at2"/>
<gene>
    <name evidence="1" type="ORF">EUA94_06695</name>
</gene>
<sequence length="98" mass="9889">MSPGVLADRVAQAVLAVPGVHDLHGGVLGEVATYLPGRRVTGVRLRDGDTQVHLVLAWGAAVSTTTDAVRTAVAAIVPGTVHVAVEDIAAPGQPVVTP</sequence>
<dbReference type="Proteomes" id="UP000291101">
    <property type="component" value="Unassembled WGS sequence"/>
</dbReference>
<dbReference type="AlphaFoldDB" id="A0A4Q2T2V0"/>
<proteinExistence type="predicted"/>
<name>A0A4Q2T2V0_9ACTN</name>
<dbReference type="EMBL" id="SDWV01000005">
    <property type="protein sequence ID" value="RYC13036.1"/>
    <property type="molecule type" value="Genomic_DNA"/>
</dbReference>
<protein>
    <submittedName>
        <fullName evidence="1">Asp23/Gls24 family envelope stress response protein</fullName>
    </submittedName>
</protein>
<reference evidence="1 2" key="1">
    <citation type="submission" date="2019-01" db="EMBL/GenBank/DDBJ databases">
        <title>Novel species of Nocardioides.</title>
        <authorList>
            <person name="Liu Q."/>
            <person name="X Y.-H."/>
        </authorList>
    </citation>
    <scope>NUCLEOTIDE SEQUENCE [LARGE SCALE GENOMIC DNA]</scope>
    <source>
        <strain evidence="1 2">HLT2-9</strain>
    </source>
</reference>